<dbReference type="Pfam" id="PF16561">
    <property type="entry name" value="AMPK1_CBM"/>
    <property type="match status" value="1"/>
</dbReference>
<dbReference type="PANTHER" id="PTHR10343">
    <property type="entry name" value="5'-AMP-ACTIVATED PROTEIN KINASE , BETA SUBUNIT"/>
    <property type="match status" value="1"/>
</dbReference>
<proteinExistence type="inferred from homology"/>
<evidence type="ECO:0000259" key="2">
    <source>
        <dbReference type="Pfam" id="PF16561"/>
    </source>
</evidence>
<dbReference type="RefSeq" id="WP_252111494.1">
    <property type="nucleotide sequence ID" value="NZ_JAMSCK010000002.1"/>
</dbReference>
<evidence type="ECO:0000313" key="3">
    <source>
        <dbReference type="EMBL" id="MCM8568943.1"/>
    </source>
</evidence>
<dbReference type="CDD" id="cd07184">
    <property type="entry name" value="E_set_Isoamylase_like_N"/>
    <property type="match status" value="1"/>
</dbReference>
<gene>
    <name evidence="3" type="ORF">NE848_06110</name>
</gene>
<dbReference type="InterPro" id="IPR013783">
    <property type="entry name" value="Ig-like_fold"/>
</dbReference>
<evidence type="ECO:0000256" key="1">
    <source>
        <dbReference type="ARBA" id="ARBA00038216"/>
    </source>
</evidence>
<dbReference type="EMBL" id="JAMSCK010000002">
    <property type="protein sequence ID" value="MCM8568943.1"/>
    <property type="molecule type" value="Genomic_DNA"/>
</dbReference>
<feature type="domain" description="AMP-activated protein kinase glycogen-binding" evidence="2">
    <location>
        <begin position="23"/>
        <end position="82"/>
    </location>
</feature>
<accession>A0ABT0YZQ8</accession>
<reference evidence="3" key="1">
    <citation type="submission" date="2022-06" db="EMBL/GenBank/DDBJ databases">
        <title>Gramella sediminis sp. nov., isolated from deep-sea sediment of the Indian Ocean.</title>
        <authorList>
            <person name="Yang L."/>
        </authorList>
    </citation>
    <scope>NUCLEOTIDE SEQUENCE</scope>
    <source>
        <strain evidence="3">HMD3159</strain>
    </source>
</reference>
<dbReference type="InterPro" id="IPR050827">
    <property type="entry name" value="CRP1_MDG1_kinase"/>
</dbReference>
<dbReference type="InterPro" id="IPR032640">
    <property type="entry name" value="AMPK1_CBM"/>
</dbReference>
<dbReference type="SUPFAM" id="SSF81296">
    <property type="entry name" value="E set domains"/>
    <property type="match status" value="1"/>
</dbReference>
<evidence type="ECO:0000313" key="4">
    <source>
        <dbReference type="Proteomes" id="UP001155077"/>
    </source>
</evidence>
<dbReference type="Gene3D" id="2.60.40.10">
    <property type="entry name" value="Immunoglobulins"/>
    <property type="match status" value="1"/>
</dbReference>
<dbReference type="PANTHER" id="PTHR10343:SF81">
    <property type="entry name" value="CRUCIFORM DNA-RECOGNIZING PROTEIN 1-RELATED"/>
    <property type="match status" value="1"/>
</dbReference>
<sequence>MSITKQYLKSKPECKITFCVPAKDASKVEVAGDFNGWNSAELKKYKNGNFKAQFNLPVDKEYQFKYIVDGEWVNETEADAYQWNDYAASENSVLVV</sequence>
<comment type="similarity">
    <text evidence="1">Belongs to the CRP1/MDG1 family.</text>
</comment>
<dbReference type="Proteomes" id="UP001155077">
    <property type="component" value="Unassembled WGS sequence"/>
</dbReference>
<dbReference type="InterPro" id="IPR014756">
    <property type="entry name" value="Ig_E-set"/>
</dbReference>
<protein>
    <submittedName>
        <fullName evidence="3">Isoamylase early set domain-containing protein</fullName>
    </submittedName>
</protein>
<name>A0ABT0YZQ8_9FLAO</name>
<comment type="caution">
    <text evidence="3">The sequence shown here is derived from an EMBL/GenBank/DDBJ whole genome shotgun (WGS) entry which is preliminary data.</text>
</comment>
<keyword evidence="4" id="KW-1185">Reference proteome</keyword>
<organism evidence="3 4">
    <name type="scientific">Gramella jeungdoensis</name>
    <dbReference type="NCBI Taxonomy" id="708091"/>
    <lineage>
        <taxon>Bacteria</taxon>
        <taxon>Pseudomonadati</taxon>
        <taxon>Bacteroidota</taxon>
        <taxon>Flavobacteriia</taxon>
        <taxon>Flavobacteriales</taxon>
        <taxon>Flavobacteriaceae</taxon>
        <taxon>Christiangramia</taxon>
    </lineage>
</organism>